<accession>A0ACC6NYM1</accession>
<keyword evidence="2" id="KW-1185">Reference proteome</keyword>
<reference evidence="1" key="1">
    <citation type="submission" date="2023-10" db="EMBL/GenBank/DDBJ databases">
        <title>Amphibacter perezi, gen. nov., sp. nov. a novel taxa of the family Comamonadaceae, class Betaproteobacteria isolated from the skin microbiota of Pelophylax perezi from different populations.</title>
        <authorList>
            <person name="Costa S."/>
            <person name="Proenca D.N."/>
            <person name="Lopes I."/>
            <person name="Morais P.V."/>
        </authorList>
    </citation>
    <scope>NUCLEOTIDE SEQUENCE</scope>
    <source>
        <strain evidence="1">SL12-8</strain>
    </source>
</reference>
<dbReference type="EC" id="2.7.7.6" evidence="1"/>
<sequence>MSTNHSSGDLSDAAVLGPLRRQMLQFAQLQLRDVHLAEDAVQEALLSALRYQDRFNGQAALKTWVFAILKNKIIDILRQRTRLAEVSTTPLDEDAEQDLGELFDARGHWDADGRPKAWGSPDGALQDQQFWTIFETCLELLPPQQARVFMMREFIGLESPEICEEAGVTISNLNVLLYRARMRLRQCLEMKWFDGDAPAGA</sequence>
<comment type="caution">
    <text evidence="1">The sequence shown here is derived from an EMBL/GenBank/DDBJ whole genome shotgun (WGS) entry which is preliminary data.</text>
</comment>
<protein>
    <submittedName>
        <fullName evidence="1">RNA polymerase factor sigma-70</fullName>
        <ecNumber evidence="1">2.7.7.6</ecNumber>
    </submittedName>
</protein>
<gene>
    <name evidence="1" type="ORF">RV045_01115</name>
</gene>
<organism evidence="1 2">
    <name type="scientific">Amphibiibacter pelophylacis</name>
    <dbReference type="NCBI Taxonomy" id="1799477"/>
    <lineage>
        <taxon>Bacteria</taxon>
        <taxon>Pseudomonadati</taxon>
        <taxon>Pseudomonadota</taxon>
        <taxon>Betaproteobacteria</taxon>
        <taxon>Burkholderiales</taxon>
        <taxon>Sphaerotilaceae</taxon>
        <taxon>Amphibiibacter</taxon>
    </lineage>
</organism>
<name>A0ACC6NYM1_9BURK</name>
<evidence type="ECO:0000313" key="2">
    <source>
        <dbReference type="Proteomes" id="UP001364695"/>
    </source>
</evidence>
<keyword evidence="1" id="KW-0808">Transferase</keyword>
<dbReference type="EMBL" id="JAWDIE010000001">
    <property type="protein sequence ID" value="MEJ7137030.1"/>
    <property type="molecule type" value="Genomic_DNA"/>
</dbReference>
<keyword evidence="1" id="KW-0548">Nucleotidyltransferase</keyword>
<proteinExistence type="predicted"/>
<dbReference type="Proteomes" id="UP001364695">
    <property type="component" value="Unassembled WGS sequence"/>
</dbReference>
<evidence type="ECO:0000313" key="1">
    <source>
        <dbReference type="EMBL" id="MEJ7137030.1"/>
    </source>
</evidence>